<sequence length="356" mass="39912">MPGWCQHCTPMACFKITEQPGYSSTYKHVAVVLSLTGSQISHLLRHSTATLKATYSMSLILMARILMLRSISASQKRLEAMQLQLVALVVDKDNAAQENTTLVMENMDKHGDWCTLLCRKQEEGRVDALKYIKRSAPSIFKDYGIPASDWTSSTTRANSTIIQSLLKFLGNKNYPEVPPLIYLGLNMDTRKVFCNPILGRCRCQVITAVHVLSSDTLLNEMGLMSLIPYRMYYYKLKSTLVLHTNAPTHSQSIFHTSQHRQSQINLVFTPFVMPFAISTVQTMTKNDNNTSGSANLPRTLRPLTIEYEMFDLAQVIDSRSDSEPISPAVVESTPELQPAHEQPSRQGKKKASHRGG</sequence>
<dbReference type="AlphaFoldDB" id="A0A9P6D0V6"/>
<evidence type="ECO:0000313" key="2">
    <source>
        <dbReference type="EMBL" id="KAF9488061.1"/>
    </source>
</evidence>
<keyword evidence="3" id="KW-1185">Reference proteome</keyword>
<dbReference type="Proteomes" id="UP000807025">
    <property type="component" value="Unassembled WGS sequence"/>
</dbReference>
<proteinExistence type="predicted"/>
<comment type="caution">
    <text evidence="2">The sequence shown here is derived from an EMBL/GenBank/DDBJ whole genome shotgun (WGS) entry which is preliminary data.</text>
</comment>
<reference evidence="2" key="1">
    <citation type="submission" date="2020-11" db="EMBL/GenBank/DDBJ databases">
        <authorList>
            <consortium name="DOE Joint Genome Institute"/>
            <person name="Ahrendt S."/>
            <person name="Riley R."/>
            <person name="Andreopoulos W."/>
            <person name="Labutti K."/>
            <person name="Pangilinan J."/>
            <person name="Ruiz-Duenas F.J."/>
            <person name="Barrasa J.M."/>
            <person name="Sanchez-Garcia M."/>
            <person name="Camarero S."/>
            <person name="Miyauchi S."/>
            <person name="Serrano A."/>
            <person name="Linde D."/>
            <person name="Babiker R."/>
            <person name="Drula E."/>
            <person name="Ayuso-Fernandez I."/>
            <person name="Pacheco R."/>
            <person name="Padilla G."/>
            <person name="Ferreira P."/>
            <person name="Barriuso J."/>
            <person name="Kellner H."/>
            <person name="Castanera R."/>
            <person name="Alfaro M."/>
            <person name="Ramirez L."/>
            <person name="Pisabarro A.G."/>
            <person name="Kuo A."/>
            <person name="Tritt A."/>
            <person name="Lipzen A."/>
            <person name="He G."/>
            <person name="Yan M."/>
            <person name="Ng V."/>
            <person name="Cullen D."/>
            <person name="Martin F."/>
            <person name="Rosso M.-N."/>
            <person name="Henrissat B."/>
            <person name="Hibbett D."/>
            <person name="Martinez A.T."/>
            <person name="Grigoriev I.V."/>
        </authorList>
    </citation>
    <scope>NUCLEOTIDE SEQUENCE</scope>
    <source>
        <strain evidence="2">ATCC 90797</strain>
    </source>
</reference>
<feature type="region of interest" description="Disordered" evidence="1">
    <location>
        <begin position="319"/>
        <end position="356"/>
    </location>
</feature>
<dbReference type="OrthoDB" id="3231188at2759"/>
<evidence type="ECO:0000256" key="1">
    <source>
        <dbReference type="SAM" id="MobiDB-lite"/>
    </source>
</evidence>
<gene>
    <name evidence="2" type="ORF">BDN71DRAFT_1436405</name>
</gene>
<dbReference type="EMBL" id="MU154734">
    <property type="protein sequence ID" value="KAF9488061.1"/>
    <property type="molecule type" value="Genomic_DNA"/>
</dbReference>
<accession>A0A9P6D0V6</accession>
<protein>
    <submittedName>
        <fullName evidence="2">Uncharacterized protein</fullName>
    </submittedName>
</protein>
<feature type="compositionally biased region" description="Basic residues" evidence="1">
    <location>
        <begin position="346"/>
        <end position="356"/>
    </location>
</feature>
<name>A0A9P6D0V6_PLEER</name>
<evidence type="ECO:0000313" key="3">
    <source>
        <dbReference type="Proteomes" id="UP000807025"/>
    </source>
</evidence>
<organism evidence="2 3">
    <name type="scientific">Pleurotus eryngii</name>
    <name type="common">Boletus of the steppes</name>
    <dbReference type="NCBI Taxonomy" id="5323"/>
    <lineage>
        <taxon>Eukaryota</taxon>
        <taxon>Fungi</taxon>
        <taxon>Dikarya</taxon>
        <taxon>Basidiomycota</taxon>
        <taxon>Agaricomycotina</taxon>
        <taxon>Agaricomycetes</taxon>
        <taxon>Agaricomycetidae</taxon>
        <taxon>Agaricales</taxon>
        <taxon>Pleurotineae</taxon>
        <taxon>Pleurotaceae</taxon>
        <taxon>Pleurotus</taxon>
    </lineage>
</organism>